<evidence type="ECO:0000313" key="3">
    <source>
        <dbReference type="RefSeq" id="XP_041425728.1"/>
    </source>
</evidence>
<dbReference type="PANTHER" id="PTHR46160:SF8">
    <property type="entry name" value="VWFD DOMAIN-CONTAINING PROTEIN"/>
    <property type="match status" value="1"/>
</dbReference>
<proteinExistence type="predicted"/>
<dbReference type="CTD" id="108696897"/>
<dbReference type="Pfam" id="PF00094">
    <property type="entry name" value="VWD"/>
    <property type="match status" value="1"/>
</dbReference>
<dbReference type="Pfam" id="PF12714">
    <property type="entry name" value="TILa"/>
    <property type="match status" value="1"/>
</dbReference>
<accession>A0A8J1L862</accession>
<dbReference type="InterPro" id="IPR036084">
    <property type="entry name" value="Ser_inhib-like_sf"/>
</dbReference>
<dbReference type="CDD" id="cd19941">
    <property type="entry name" value="TIL"/>
    <property type="match status" value="1"/>
</dbReference>
<organism evidence="2 3">
    <name type="scientific">Xenopus laevis</name>
    <name type="common">African clawed frog</name>
    <dbReference type="NCBI Taxonomy" id="8355"/>
    <lineage>
        <taxon>Eukaryota</taxon>
        <taxon>Metazoa</taxon>
        <taxon>Chordata</taxon>
        <taxon>Craniata</taxon>
        <taxon>Vertebrata</taxon>
        <taxon>Euteleostomi</taxon>
        <taxon>Amphibia</taxon>
        <taxon>Batrachia</taxon>
        <taxon>Anura</taxon>
        <taxon>Pipoidea</taxon>
        <taxon>Pipidae</taxon>
        <taxon>Xenopodinae</taxon>
        <taxon>Xenopus</taxon>
        <taxon>Xenopus</taxon>
    </lineage>
</organism>
<sequence>MSQTLNLTKWQTIAKCDLQCPPQSHYETCPSSYPSVCLDSQEYFNSLCDDNYCLETCVCKEGLQLSMGACVPSNQCGCSWSGGYYPSGAEFLSSDCSIKCQCIGSEETVECHPAQGCDVGLRCELVSGSWSCNPSPYRSCFVLGDLRYLAFDGQQHQFQGSCLSKLAGLSSSHPGLEYFELYFEKRHKEGDLSYTKTAILKIYGINVTISQDEEEDVEVDGHLMSLPFVLNGKSSKVA</sequence>
<dbReference type="InterPro" id="IPR025615">
    <property type="entry name" value="TILa_dom"/>
</dbReference>
<feature type="domain" description="VWFD" evidence="1">
    <location>
        <begin position="138"/>
        <end position="238"/>
    </location>
</feature>
<name>A0A8J1L862_XENLA</name>
<dbReference type="Proteomes" id="UP000186698">
    <property type="component" value="Chromosome 7L"/>
</dbReference>
<reference evidence="3" key="1">
    <citation type="submission" date="2025-08" db="UniProtKB">
        <authorList>
            <consortium name="RefSeq"/>
        </authorList>
    </citation>
    <scope>IDENTIFICATION</scope>
    <source>
        <strain evidence="3">J_2021</strain>
        <tissue evidence="3">Erythrocytes</tissue>
    </source>
</reference>
<dbReference type="SUPFAM" id="SSF57567">
    <property type="entry name" value="Serine protease inhibitors"/>
    <property type="match status" value="1"/>
</dbReference>
<dbReference type="PROSITE" id="PS51233">
    <property type="entry name" value="VWFD"/>
    <property type="match status" value="1"/>
</dbReference>
<dbReference type="GeneID" id="108696897"/>
<dbReference type="InterPro" id="IPR052749">
    <property type="entry name" value="Alpha-tectorin"/>
</dbReference>
<dbReference type="RefSeq" id="XP_041425728.1">
    <property type="nucleotide sequence ID" value="XM_041569794.1"/>
</dbReference>
<evidence type="ECO:0000313" key="2">
    <source>
        <dbReference type="Proteomes" id="UP000186698"/>
    </source>
</evidence>
<dbReference type="InterPro" id="IPR001846">
    <property type="entry name" value="VWF_type-D"/>
</dbReference>
<dbReference type="Gene3D" id="2.10.25.10">
    <property type="entry name" value="Laminin"/>
    <property type="match status" value="1"/>
</dbReference>
<dbReference type="AlphaFoldDB" id="A0A8J1L862"/>
<keyword evidence="2" id="KW-1185">Reference proteome</keyword>
<dbReference type="InterPro" id="IPR002919">
    <property type="entry name" value="TIL_dom"/>
</dbReference>
<evidence type="ECO:0000259" key="1">
    <source>
        <dbReference type="PROSITE" id="PS51233"/>
    </source>
</evidence>
<gene>
    <name evidence="3" type="primary">muc5acl.L</name>
</gene>
<dbReference type="PANTHER" id="PTHR46160">
    <property type="entry name" value="ALPHA-TECTORIN-RELATED"/>
    <property type="match status" value="1"/>
</dbReference>
<protein>
    <submittedName>
        <fullName evidence="3">Zonadhesin-like isoform X2</fullName>
    </submittedName>
</protein>
<dbReference type="Pfam" id="PF01826">
    <property type="entry name" value="TIL"/>
    <property type="match status" value="1"/>
</dbReference>